<dbReference type="FunFam" id="3.40.50.1100:FF:000007">
    <property type="entry name" value="L-threonine dehydratase catabolic TdcB"/>
    <property type="match status" value="1"/>
</dbReference>
<sequence length="405" mass="42617">MGDSELPQFADIEQAAVRLQGVIRDLPLAGARWLEVLVGGPVMLVTENLQRAGSFKIRGAYNQIAQLSESERARGVVAASAGNHAQGVAVAGQLLGVKVTVFMPDGATIPKIEATKGYGADVYFAGPTIDTALEAAREFSERTGAVRIHPFDHADVVAGQGTLGLEILEKLPDVKTVVVCTGGGGLLAGVALAIKSVRPEVRVIGVQAEQGAAYPASLKAGAPIALTTMNTMADGIAVGRPGAVPFAIISNLVDDIVTVSESEIARAVLMLLERAKLLVEPAGAAATAAVLARPQDFEPPVAVVISGGNVDSLLLMRIIRFGMAAAGRFLTVRVRVLDKPGSLAQLLEAVRKSNSNVVEIEHNRFDPELSVDEVDIVVQVETRGPEHRDELLRQLAEAGYEILDR</sequence>
<dbReference type="GO" id="GO:0004794">
    <property type="term" value="F:threonine deaminase activity"/>
    <property type="evidence" value="ECO:0007669"/>
    <property type="project" value="UniProtKB-EC"/>
</dbReference>
<gene>
    <name evidence="7" type="ORF">UFOPK3204_00949</name>
</gene>
<name>A0A6J7AFB2_9ZZZZ</name>
<dbReference type="GO" id="GO:0009097">
    <property type="term" value="P:isoleucine biosynthetic process"/>
    <property type="evidence" value="ECO:0007669"/>
    <property type="project" value="TreeGrafter"/>
</dbReference>
<dbReference type="InterPro" id="IPR045865">
    <property type="entry name" value="ACT-like_dom_sf"/>
</dbReference>
<dbReference type="InterPro" id="IPR001926">
    <property type="entry name" value="TrpB-like_PALP"/>
</dbReference>
<dbReference type="NCBIfam" id="TIGR01127">
    <property type="entry name" value="ilvA_1Cterm"/>
    <property type="match status" value="1"/>
</dbReference>
<evidence type="ECO:0000256" key="5">
    <source>
        <dbReference type="ARBA" id="ARBA00023239"/>
    </source>
</evidence>
<dbReference type="EC" id="4.3.1.19" evidence="3"/>
<dbReference type="GO" id="GO:0006565">
    <property type="term" value="P:L-serine catabolic process"/>
    <property type="evidence" value="ECO:0007669"/>
    <property type="project" value="TreeGrafter"/>
</dbReference>
<keyword evidence="5" id="KW-0456">Lyase</keyword>
<dbReference type="SUPFAM" id="SSF53686">
    <property type="entry name" value="Tryptophan synthase beta subunit-like PLP-dependent enzymes"/>
    <property type="match status" value="1"/>
</dbReference>
<dbReference type="InterPro" id="IPR036052">
    <property type="entry name" value="TrpB-like_PALP_sf"/>
</dbReference>
<evidence type="ECO:0000256" key="1">
    <source>
        <dbReference type="ARBA" id="ARBA00001933"/>
    </source>
</evidence>
<dbReference type="GO" id="GO:0006567">
    <property type="term" value="P:L-threonine catabolic process"/>
    <property type="evidence" value="ECO:0007669"/>
    <property type="project" value="InterPro"/>
</dbReference>
<comment type="similarity">
    <text evidence="2">Belongs to the serine/threonine dehydratase family.</text>
</comment>
<dbReference type="InterPro" id="IPR002912">
    <property type="entry name" value="ACT_dom"/>
</dbReference>
<dbReference type="SUPFAM" id="SSF55021">
    <property type="entry name" value="ACT-like"/>
    <property type="match status" value="1"/>
</dbReference>
<evidence type="ECO:0000256" key="2">
    <source>
        <dbReference type="ARBA" id="ARBA00010869"/>
    </source>
</evidence>
<comment type="cofactor">
    <cofactor evidence="1">
        <name>pyridoxal 5'-phosphate</name>
        <dbReference type="ChEBI" id="CHEBI:597326"/>
    </cofactor>
</comment>
<feature type="domain" description="ACT" evidence="6">
    <location>
        <begin position="331"/>
        <end position="405"/>
    </location>
</feature>
<reference evidence="7" key="1">
    <citation type="submission" date="2020-05" db="EMBL/GenBank/DDBJ databases">
        <authorList>
            <person name="Chiriac C."/>
            <person name="Salcher M."/>
            <person name="Ghai R."/>
            <person name="Kavagutti S V."/>
        </authorList>
    </citation>
    <scope>NUCLEOTIDE SEQUENCE</scope>
</reference>
<evidence type="ECO:0000313" key="7">
    <source>
        <dbReference type="EMBL" id="CAB4831210.1"/>
    </source>
</evidence>
<dbReference type="Pfam" id="PF01842">
    <property type="entry name" value="ACT"/>
    <property type="match status" value="1"/>
</dbReference>
<dbReference type="AlphaFoldDB" id="A0A6J7AFB2"/>
<keyword evidence="4" id="KW-0663">Pyridoxal phosphate</keyword>
<evidence type="ECO:0000259" key="6">
    <source>
        <dbReference type="PROSITE" id="PS51671"/>
    </source>
</evidence>
<protein>
    <recommendedName>
        <fullName evidence="3">threonine ammonia-lyase</fullName>
        <ecNumber evidence="3">4.3.1.19</ecNumber>
    </recommendedName>
</protein>
<dbReference type="InterPro" id="IPR044561">
    <property type="entry name" value="ACT_ThrD-II-like"/>
</dbReference>
<organism evidence="7">
    <name type="scientific">freshwater metagenome</name>
    <dbReference type="NCBI Taxonomy" id="449393"/>
    <lineage>
        <taxon>unclassified sequences</taxon>
        <taxon>metagenomes</taxon>
        <taxon>ecological metagenomes</taxon>
    </lineage>
</organism>
<dbReference type="InterPro" id="IPR050147">
    <property type="entry name" value="Ser/Thr_Dehydratase"/>
</dbReference>
<accession>A0A6J7AFB2</accession>
<dbReference type="EMBL" id="CAFABK010000037">
    <property type="protein sequence ID" value="CAB4831210.1"/>
    <property type="molecule type" value="Genomic_DNA"/>
</dbReference>
<dbReference type="PANTHER" id="PTHR48078">
    <property type="entry name" value="THREONINE DEHYDRATASE, MITOCHONDRIAL-RELATED"/>
    <property type="match status" value="1"/>
</dbReference>
<evidence type="ECO:0000256" key="4">
    <source>
        <dbReference type="ARBA" id="ARBA00022898"/>
    </source>
</evidence>
<dbReference type="CDD" id="cd04886">
    <property type="entry name" value="ACT_ThrD-II-like"/>
    <property type="match status" value="1"/>
</dbReference>
<dbReference type="CDD" id="cd01562">
    <property type="entry name" value="Thr-dehyd"/>
    <property type="match status" value="1"/>
</dbReference>
<dbReference type="Gene3D" id="3.40.50.1100">
    <property type="match status" value="2"/>
</dbReference>
<dbReference type="GO" id="GO:0003941">
    <property type="term" value="F:L-serine ammonia-lyase activity"/>
    <property type="evidence" value="ECO:0007669"/>
    <property type="project" value="TreeGrafter"/>
</dbReference>
<dbReference type="PROSITE" id="PS51671">
    <property type="entry name" value="ACT"/>
    <property type="match status" value="1"/>
</dbReference>
<dbReference type="InterPro" id="IPR005789">
    <property type="entry name" value="Thr_deHydtase_catblc"/>
</dbReference>
<dbReference type="PANTHER" id="PTHR48078:SF6">
    <property type="entry name" value="L-THREONINE DEHYDRATASE CATABOLIC TDCB"/>
    <property type="match status" value="1"/>
</dbReference>
<evidence type="ECO:0000256" key="3">
    <source>
        <dbReference type="ARBA" id="ARBA00012096"/>
    </source>
</evidence>
<dbReference type="Pfam" id="PF00291">
    <property type="entry name" value="PALP"/>
    <property type="match status" value="1"/>
</dbReference>
<proteinExistence type="inferred from homology"/>